<protein>
    <submittedName>
        <fullName evidence="1">Uncharacterized protein</fullName>
    </submittedName>
</protein>
<name>A0ABT7HT51_9BACT</name>
<evidence type="ECO:0000313" key="1">
    <source>
        <dbReference type="EMBL" id="MDL0089573.1"/>
    </source>
</evidence>
<sequence>MQGFIKSGENSLKPLNDFRNFIKDARENTALRSDFKKDGSFKRGPFTSSARKEILKRLLKAELEHKNSGGSELISDEQLIMIAQIWEREFDSENSCIKIAKEFGRMQNFNTDEPVLQDIDLLDKADTSGIIAKRIILEVIRKTSIKDKDIYDIVSKNLEDETSKIGDKVDIL</sequence>
<evidence type="ECO:0000313" key="2">
    <source>
        <dbReference type="Proteomes" id="UP001173801"/>
    </source>
</evidence>
<reference evidence="1" key="2">
    <citation type="journal article" date="2023" name="Microorganisms">
        <title>Isolation and Genomic Characteristics of Cat-Borne Campylobacter felis sp. nov. and Sheep-Borne Campylobacter ovis sp. nov.</title>
        <authorList>
            <person name="Wang H."/>
            <person name="Li Y."/>
            <person name="Gu Y."/>
            <person name="Zhou G."/>
            <person name="Chen X."/>
            <person name="Zhang X."/>
            <person name="Shao Z."/>
            <person name="Zhang J."/>
            <person name="Zhang M."/>
        </authorList>
    </citation>
    <scope>NUCLEOTIDE SEQUENCE</scope>
    <source>
        <strain evidence="1">PS10</strain>
    </source>
</reference>
<comment type="caution">
    <text evidence="1">The sequence shown here is derived from an EMBL/GenBank/DDBJ whole genome shotgun (WGS) entry which is preliminary data.</text>
</comment>
<keyword evidence="2" id="KW-1185">Reference proteome</keyword>
<dbReference type="RefSeq" id="WP_284938264.1">
    <property type="nucleotide sequence ID" value="NZ_JANURM010000015.1"/>
</dbReference>
<gene>
    <name evidence="1" type="ORF">NYG85_09410</name>
</gene>
<reference evidence="1" key="1">
    <citation type="submission" date="2022-08" db="EMBL/GenBank/DDBJ databases">
        <authorList>
            <person name="Wang H."/>
        </authorList>
    </citation>
    <scope>NUCLEOTIDE SEQUENCE</scope>
    <source>
        <strain evidence="1">PS10</strain>
    </source>
</reference>
<dbReference type="Proteomes" id="UP001173801">
    <property type="component" value="Unassembled WGS sequence"/>
</dbReference>
<organism evidence="1 2">
    <name type="scientific">Campylobacter gastrosuis</name>
    <dbReference type="NCBI Taxonomy" id="2974576"/>
    <lineage>
        <taxon>Bacteria</taxon>
        <taxon>Pseudomonadati</taxon>
        <taxon>Campylobacterota</taxon>
        <taxon>Epsilonproteobacteria</taxon>
        <taxon>Campylobacterales</taxon>
        <taxon>Campylobacteraceae</taxon>
        <taxon>Campylobacter</taxon>
    </lineage>
</organism>
<dbReference type="EMBL" id="JANURM010000015">
    <property type="protein sequence ID" value="MDL0089573.1"/>
    <property type="molecule type" value="Genomic_DNA"/>
</dbReference>
<accession>A0ABT7HT51</accession>
<proteinExistence type="predicted"/>